<evidence type="ECO:0000313" key="2">
    <source>
        <dbReference type="EMBL" id="MCJ8148300.1"/>
    </source>
</evidence>
<dbReference type="RefSeq" id="WP_241597627.1">
    <property type="nucleotide sequence ID" value="NZ_JAKVIN010000001.1"/>
</dbReference>
<name>A0ABT0CI71_9HYPH</name>
<keyword evidence="1" id="KW-1133">Transmembrane helix</keyword>
<feature type="transmembrane region" description="Helical" evidence="1">
    <location>
        <begin position="32"/>
        <end position="50"/>
    </location>
</feature>
<reference evidence="2 3" key="1">
    <citation type="submission" date="2022-02" db="EMBL/GenBank/DDBJ databases">
        <title>Shinella B3.7 sp. nov., isolated from Sediment (Zhairuo Island).</title>
        <authorList>
            <person name="Chen G."/>
        </authorList>
    </citation>
    <scope>NUCLEOTIDE SEQUENCE [LARGE SCALE GENOMIC DNA]</scope>
    <source>
        <strain evidence="2 3">B3.7</strain>
    </source>
</reference>
<keyword evidence="1" id="KW-0472">Membrane</keyword>
<protein>
    <submittedName>
        <fullName evidence="2">Uncharacterized protein</fullName>
    </submittedName>
</protein>
<organism evidence="2 3">
    <name type="scientific">Shinella sedimenti</name>
    <dbReference type="NCBI Taxonomy" id="2919913"/>
    <lineage>
        <taxon>Bacteria</taxon>
        <taxon>Pseudomonadati</taxon>
        <taxon>Pseudomonadota</taxon>
        <taxon>Alphaproteobacteria</taxon>
        <taxon>Hyphomicrobiales</taxon>
        <taxon>Rhizobiaceae</taxon>
        <taxon>Shinella</taxon>
    </lineage>
</organism>
<evidence type="ECO:0000313" key="3">
    <source>
        <dbReference type="Proteomes" id="UP001201844"/>
    </source>
</evidence>
<feature type="transmembrane region" description="Helical" evidence="1">
    <location>
        <begin position="7"/>
        <end position="26"/>
    </location>
</feature>
<proteinExistence type="predicted"/>
<dbReference type="Proteomes" id="UP001201844">
    <property type="component" value="Unassembled WGS sequence"/>
</dbReference>
<evidence type="ECO:0000256" key="1">
    <source>
        <dbReference type="SAM" id="Phobius"/>
    </source>
</evidence>
<dbReference type="EMBL" id="JAKVIN010000001">
    <property type="protein sequence ID" value="MCJ8148300.1"/>
    <property type="molecule type" value="Genomic_DNA"/>
</dbReference>
<gene>
    <name evidence="2" type="ORF">MKI86_04040</name>
</gene>
<accession>A0ABT0CI71</accession>
<sequence>MTRQTIATALLCVSAAGIGLALLAFVIGLFPWSLALLAVIGLVTASHLFAKR</sequence>
<comment type="caution">
    <text evidence="2">The sequence shown here is derived from an EMBL/GenBank/DDBJ whole genome shotgun (WGS) entry which is preliminary data.</text>
</comment>
<keyword evidence="3" id="KW-1185">Reference proteome</keyword>
<keyword evidence="1" id="KW-0812">Transmembrane</keyword>